<reference evidence="2" key="1">
    <citation type="submission" date="2020-10" db="EMBL/GenBank/DDBJ databases">
        <authorList>
            <person name="Kikuchi T."/>
        </authorList>
    </citation>
    <scope>NUCLEOTIDE SEQUENCE</scope>
    <source>
        <strain evidence="2">NKZ352</strain>
    </source>
</reference>
<feature type="chain" id="PRO_5035908859" evidence="1">
    <location>
        <begin position="21"/>
        <end position="75"/>
    </location>
</feature>
<dbReference type="AlphaFoldDB" id="A0A8S1HG16"/>
<evidence type="ECO:0000256" key="1">
    <source>
        <dbReference type="SAM" id="SignalP"/>
    </source>
</evidence>
<dbReference type="EMBL" id="CAJGYM010000057">
    <property type="protein sequence ID" value="CAD6195606.1"/>
    <property type="molecule type" value="Genomic_DNA"/>
</dbReference>
<proteinExistence type="predicted"/>
<keyword evidence="3" id="KW-1185">Reference proteome</keyword>
<comment type="caution">
    <text evidence="2">The sequence shown here is derived from an EMBL/GenBank/DDBJ whole genome shotgun (WGS) entry which is preliminary data.</text>
</comment>
<accession>A0A8S1HG16</accession>
<evidence type="ECO:0000313" key="3">
    <source>
        <dbReference type="Proteomes" id="UP000835052"/>
    </source>
</evidence>
<organism evidence="2 3">
    <name type="scientific">Caenorhabditis auriculariae</name>
    <dbReference type="NCBI Taxonomy" id="2777116"/>
    <lineage>
        <taxon>Eukaryota</taxon>
        <taxon>Metazoa</taxon>
        <taxon>Ecdysozoa</taxon>
        <taxon>Nematoda</taxon>
        <taxon>Chromadorea</taxon>
        <taxon>Rhabditida</taxon>
        <taxon>Rhabditina</taxon>
        <taxon>Rhabditomorpha</taxon>
        <taxon>Rhabditoidea</taxon>
        <taxon>Rhabditidae</taxon>
        <taxon>Peloderinae</taxon>
        <taxon>Caenorhabditis</taxon>
    </lineage>
</organism>
<name>A0A8S1HG16_9PELO</name>
<gene>
    <name evidence="2" type="ORF">CAUJ_LOCUS11525</name>
</gene>
<sequence length="75" mass="8215">MRPSAVFCLVLAFSIVLIQAFEETPDLPSEEEEFPATVTLIEEPALNLNETSRNATAVETSTGGGFMNWIRNKLG</sequence>
<dbReference type="Proteomes" id="UP000835052">
    <property type="component" value="Unassembled WGS sequence"/>
</dbReference>
<keyword evidence="1" id="KW-0732">Signal</keyword>
<evidence type="ECO:0000313" key="2">
    <source>
        <dbReference type="EMBL" id="CAD6195606.1"/>
    </source>
</evidence>
<feature type="signal peptide" evidence="1">
    <location>
        <begin position="1"/>
        <end position="20"/>
    </location>
</feature>
<protein>
    <submittedName>
        <fullName evidence="2">Uncharacterized protein</fullName>
    </submittedName>
</protein>